<name>A0A5B8KTI1_9HYPH</name>
<dbReference type="OrthoDB" id="186587at2"/>
<organism evidence="5 6">
    <name type="scientific">Nitratireductor mangrovi</name>
    <dbReference type="NCBI Taxonomy" id="2599600"/>
    <lineage>
        <taxon>Bacteria</taxon>
        <taxon>Pseudomonadati</taxon>
        <taxon>Pseudomonadota</taxon>
        <taxon>Alphaproteobacteria</taxon>
        <taxon>Hyphomicrobiales</taxon>
        <taxon>Phyllobacteriaceae</taxon>
        <taxon>Nitratireductor</taxon>
    </lineage>
</organism>
<dbReference type="PANTHER" id="PTHR43130:SF3">
    <property type="entry name" value="HTH-TYPE TRANSCRIPTIONAL REGULATOR RV1931C"/>
    <property type="match status" value="1"/>
</dbReference>
<dbReference type="SUPFAM" id="SSF52317">
    <property type="entry name" value="Class I glutamine amidotransferase-like"/>
    <property type="match status" value="1"/>
</dbReference>
<reference evidence="5" key="1">
    <citation type="submission" date="2020-04" db="EMBL/GenBank/DDBJ databases">
        <title>Nitratireductor sp. nov. isolated from mangrove soil.</title>
        <authorList>
            <person name="Ye Y."/>
        </authorList>
    </citation>
    <scope>NUCLEOTIDE SEQUENCE</scope>
    <source>
        <strain evidence="5">SY7</strain>
    </source>
</reference>
<dbReference type="PROSITE" id="PS00041">
    <property type="entry name" value="HTH_ARAC_FAMILY_1"/>
    <property type="match status" value="1"/>
</dbReference>
<keyword evidence="2" id="KW-0238">DNA-binding</keyword>
<dbReference type="InterPro" id="IPR052158">
    <property type="entry name" value="INH-QAR"/>
</dbReference>
<dbReference type="Pfam" id="PF12833">
    <property type="entry name" value="HTH_18"/>
    <property type="match status" value="1"/>
</dbReference>
<accession>A0A5B8KTI1</accession>
<evidence type="ECO:0000256" key="2">
    <source>
        <dbReference type="ARBA" id="ARBA00023125"/>
    </source>
</evidence>
<evidence type="ECO:0000313" key="6">
    <source>
        <dbReference type="Proteomes" id="UP000321389"/>
    </source>
</evidence>
<dbReference type="InterPro" id="IPR018060">
    <property type="entry name" value="HTH_AraC"/>
</dbReference>
<dbReference type="CDD" id="cd03138">
    <property type="entry name" value="GATase1_AraC_2"/>
    <property type="match status" value="1"/>
</dbReference>
<dbReference type="InterPro" id="IPR020449">
    <property type="entry name" value="Tscrpt_reg_AraC-type_HTH"/>
</dbReference>
<dbReference type="SMART" id="SM00342">
    <property type="entry name" value="HTH_ARAC"/>
    <property type="match status" value="1"/>
</dbReference>
<evidence type="ECO:0000256" key="3">
    <source>
        <dbReference type="ARBA" id="ARBA00023163"/>
    </source>
</evidence>
<dbReference type="PANTHER" id="PTHR43130">
    <property type="entry name" value="ARAC-FAMILY TRANSCRIPTIONAL REGULATOR"/>
    <property type="match status" value="1"/>
</dbReference>
<evidence type="ECO:0000259" key="4">
    <source>
        <dbReference type="PROSITE" id="PS01124"/>
    </source>
</evidence>
<dbReference type="Gene3D" id="3.40.50.880">
    <property type="match status" value="1"/>
</dbReference>
<keyword evidence="6" id="KW-1185">Reference proteome</keyword>
<evidence type="ECO:0000313" key="5">
    <source>
        <dbReference type="EMBL" id="QDY98908.1"/>
    </source>
</evidence>
<protein>
    <submittedName>
        <fullName evidence="5">Helix-turn-helix domain-containing protein</fullName>
    </submittedName>
</protein>
<dbReference type="InterPro" id="IPR009057">
    <property type="entry name" value="Homeodomain-like_sf"/>
</dbReference>
<dbReference type="KEGG" id="niy:FQ775_00135"/>
<dbReference type="AlphaFoldDB" id="A0A5B8KTI1"/>
<dbReference type="InterPro" id="IPR029062">
    <property type="entry name" value="Class_I_gatase-like"/>
</dbReference>
<dbReference type="Gene3D" id="1.10.10.60">
    <property type="entry name" value="Homeodomain-like"/>
    <property type="match status" value="2"/>
</dbReference>
<sequence>MVETSRKPVLDVAILLANDGYASTAVGPIEVFAAAGKMWNEMSGRPVRPRFRVTMVSVDGAPIESAYGLKIQPDASIHDVSHADVVFVSASGPTPSQWIDRHRGVLPWLLDWRRRGAMLAGVCSGVAFLAEAGLLDGRRATTHWGVAEDFRHRYPDVDWRTDLLITEDQGLFCGGGVNASTDLSLYLVERLCGREVAIQCSKALILDMPRLHQSGYAFLPVARSHGDPRVRDVEEYLHANFRDCPPTEDVARQVGMSPRTLVRRFKAATGHLPGEYLQMIRVAAARQLLEDGEPSVQQAGLKVGYEDTAHFRRVFKRHSGLTPSAYRERFRLRQSSG</sequence>
<gene>
    <name evidence="5" type="ORF">FQ775_00135</name>
</gene>
<dbReference type="RefSeq" id="WP_146297413.1">
    <property type="nucleotide sequence ID" value="NZ_CP042301.2"/>
</dbReference>
<dbReference type="InterPro" id="IPR018062">
    <property type="entry name" value="HTH_AraC-typ_CS"/>
</dbReference>
<dbReference type="GO" id="GO:0043565">
    <property type="term" value="F:sequence-specific DNA binding"/>
    <property type="evidence" value="ECO:0007669"/>
    <property type="project" value="InterPro"/>
</dbReference>
<dbReference type="Proteomes" id="UP000321389">
    <property type="component" value="Chromosome"/>
</dbReference>
<dbReference type="SUPFAM" id="SSF46689">
    <property type="entry name" value="Homeodomain-like"/>
    <property type="match status" value="2"/>
</dbReference>
<dbReference type="Pfam" id="PF01965">
    <property type="entry name" value="DJ-1_PfpI"/>
    <property type="match status" value="1"/>
</dbReference>
<dbReference type="PRINTS" id="PR00032">
    <property type="entry name" value="HTHARAC"/>
</dbReference>
<dbReference type="InterPro" id="IPR002818">
    <property type="entry name" value="DJ-1/PfpI"/>
</dbReference>
<evidence type="ECO:0000256" key="1">
    <source>
        <dbReference type="ARBA" id="ARBA00023015"/>
    </source>
</evidence>
<feature type="domain" description="HTH araC/xylS-type" evidence="4">
    <location>
        <begin position="231"/>
        <end position="329"/>
    </location>
</feature>
<dbReference type="GO" id="GO:0003700">
    <property type="term" value="F:DNA-binding transcription factor activity"/>
    <property type="evidence" value="ECO:0007669"/>
    <property type="project" value="InterPro"/>
</dbReference>
<keyword evidence="1" id="KW-0805">Transcription regulation</keyword>
<proteinExistence type="predicted"/>
<dbReference type="EMBL" id="CP042301">
    <property type="protein sequence ID" value="QDY98908.1"/>
    <property type="molecule type" value="Genomic_DNA"/>
</dbReference>
<dbReference type="PROSITE" id="PS01124">
    <property type="entry name" value="HTH_ARAC_FAMILY_2"/>
    <property type="match status" value="1"/>
</dbReference>
<keyword evidence="3" id="KW-0804">Transcription</keyword>